<organism evidence="1 2">
    <name type="scientific">Oceanospirillum sediminis</name>
    <dbReference type="NCBI Taxonomy" id="2760088"/>
    <lineage>
        <taxon>Bacteria</taxon>
        <taxon>Pseudomonadati</taxon>
        <taxon>Pseudomonadota</taxon>
        <taxon>Gammaproteobacteria</taxon>
        <taxon>Oceanospirillales</taxon>
        <taxon>Oceanospirillaceae</taxon>
        <taxon>Oceanospirillum</taxon>
    </lineage>
</organism>
<comment type="caution">
    <text evidence="1">The sequence shown here is derived from an EMBL/GenBank/DDBJ whole genome shotgun (WGS) entry which is preliminary data.</text>
</comment>
<dbReference type="RefSeq" id="WP_182807115.1">
    <property type="nucleotide sequence ID" value="NZ_JACJFM010000002.1"/>
</dbReference>
<accession>A0A839IJ06</accession>
<proteinExistence type="predicted"/>
<gene>
    <name evidence="1" type="ORF">H4O21_01660</name>
</gene>
<dbReference type="PANTHER" id="PTHR33558:SF1">
    <property type="entry name" value="GLUTAREDOXIN-LIKE PROTEIN C5ORF63 HOMOLOG"/>
    <property type="match status" value="1"/>
</dbReference>
<protein>
    <submittedName>
        <fullName evidence="1">Glutaredoxin family protein</fullName>
    </submittedName>
</protein>
<evidence type="ECO:0000313" key="2">
    <source>
        <dbReference type="Proteomes" id="UP000565262"/>
    </source>
</evidence>
<dbReference type="InterPro" id="IPR008554">
    <property type="entry name" value="Glutaredoxin-like"/>
</dbReference>
<sequence length="82" mass="9268">MNKTLYLYTTAGCHLCDMAMAIVHPLVQQQGIKLELVEISEQESLVEKYGVRIPVIRLDGQESDLGWPFEAEQAQAYLLSDQ</sequence>
<evidence type="ECO:0000313" key="1">
    <source>
        <dbReference type="EMBL" id="MBB1485323.1"/>
    </source>
</evidence>
<dbReference type="Pfam" id="PF05768">
    <property type="entry name" value="Glrx-like"/>
    <property type="match status" value="1"/>
</dbReference>
<dbReference type="InterPro" id="IPR052565">
    <property type="entry name" value="Glutaredoxin-like_YDR286C"/>
</dbReference>
<dbReference type="PANTHER" id="PTHR33558">
    <property type="entry name" value="GLUTAREDOXIN-LIKE PROTEIN C5ORF63 HOMOLOG"/>
    <property type="match status" value="1"/>
</dbReference>
<dbReference type="Proteomes" id="UP000565262">
    <property type="component" value="Unassembled WGS sequence"/>
</dbReference>
<keyword evidence="2" id="KW-1185">Reference proteome</keyword>
<reference evidence="1 2" key="1">
    <citation type="submission" date="2020-08" db="EMBL/GenBank/DDBJ databases">
        <title>Oceanospirillum sp. nov. isolated from marine sediment.</title>
        <authorList>
            <person name="Ji X."/>
        </authorList>
    </citation>
    <scope>NUCLEOTIDE SEQUENCE [LARGE SCALE GENOMIC DNA]</scope>
    <source>
        <strain evidence="1 2">D5</strain>
    </source>
</reference>
<dbReference type="SUPFAM" id="SSF52833">
    <property type="entry name" value="Thioredoxin-like"/>
    <property type="match status" value="1"/>
</dbReference>
<dbReference type="Gene3D" id="3.40.30.10">
    <property type="entry name" value="Glutaredoxin"/>
    <property type="match status" value="1"/>
</dbReference>
<dbReference type="InterPro" id="IPR036249">
    <property type="entry name" value="Thioredoxin-like_sf"/>
</dbReference>
<dbReference type="EMBL" id="JACJFM010000002">
    <property type="protein sequence ID" value="MBB1485323.1"/>
    <property type="molecule type" value="Genomic_DNA"/>
</dbReference>
<dbReference type="AlphaFoldDB" id="A0A839IJ06"/>
<name>A0A839IJ06_9GAMM</name>